<accession>A0AC35TRY8</accession>
<dbReference type="WBParaSite" id="RSKR_0000372500.1">
    <property type="protein sequence ID" value="RSKR_0000372500.1"/>
    <property type="gene ID" value="RSKR_0000372500"/>
</dbReference>
<sequence>MIHGMELPPEDPSTISIPQGPEDPFQNNIPPPEPRQTERPILPPGFEPNHEPSEPSPSSSRNNVNYDFVVEPRHIPTQQMANVRNIGPNLPPNIQNRTSSASSFIPPAPNHSVENNYIGPSLPSNFRHIGDINNRVTDPAASTREQPNNYSVDIEMNNRFPRISSRTEAPNIPNGSGKKEESKSIGPDMGVPKASDDSHGNESDDDVIGPSIPSSSSKVDPDYENRLLQYRIEKAVDAATANKREEWMTQLPTKMISFGVGARGFLQSAAPVVDQEERNNVWTSIPTQSSSSAISLKRPAHHLKSKEEIKRVKEIVTNEHNEDSVISEPLNYSSNTSNITIVSPSENNGESVNRAGTEKDKSENASTKPNNGSSTRIP</sequence>
<reference evidence="2" key="1">
    <citation type="submission" date="2016-11" db="UniProtKB">
        <authorList>
            <consortium name="WormBaseParasite"/>
        </authorList>
    </citation>
    <scope>IDENTIFICATION</scope>
    <source>
        <strain evidence="2">KR3021</strain>
    </source>
</reference>
<evidence type="ECO:0000313" key="2">
    <source>
        <dbReference type="WBParaSite" id="RSKR_0000372500.1"/>
    </source>
</evidence>
<organism evidence="1 2">
    <name type="scientific">Rhabditophanes sp. KR3021</name>
    <dbReference type="NCBI Taxonomy" id="114890"/>
    <lineage>
        <taxon>Eukaryota</taxon>
        <taxon>Metazoa</taxon>
        <taxon>Ecdysozoa</taxon>
        <taxon>Nematoda</taxon>
        <taxon>Chromadorea</taxon>
        <taxon>Rhabditida</taxon>
        <taxon>Tylenchina</taxon>
        <taxon>Panagrolaimomorpha</taxon>
        <taxon>Strongyloidoidea</taxon>
        <taxon>Alloionematidae</taxon>
        <taxon>Rhabditophanes</taxon>
    </lineage>
</organism>
<evidence type="ECO:0000313" key="1">
    <source>
        <dbReference type="Proteomes" id="UP000095286"/>
    </source>
</evidence>
<name>A0AC35TRY8_9BILA</name>
<dbReference type="Proteomes" id="UP000095286">
    <property type="component" value="Unplaced"/>
</dbReference>
<proteinExistence type="predicted"/>
<protein>
    <submittedName>
        <fullName evidence="2">Uncharacterized protein</fullName>
    </submittedName>
</protein>